<dbReference type="RefSeq" id="WP_109338904.1">
    <property type="nucleotide sequence ID" value="NZ_CP029347.1"/>
</dbReference>
<feature type="transmembrane region" description="Helical" evidence="5">
    <location>
        <begin position="370"/>
        <end position="391"/>
    </location>
</feature>
<feature type="transmembrane region" description="Helical" evidence="5">
    <location>
        <begin position="93"/>
        <end position="116"/>
    </location>
</feature>
<reference evidence="6 7" key="1">
    <citation type="submission" date="2018-05" db="EMBL/GenBank/DDBJ databases">
        <title>Salinimonas sp. HMF8227 Genome sequencing and assembly.</title>
        <authorList>
            <person name="Kang H."/>
            <person name="Kang J."/>
            <person name="Cha I."/>
            <person name="Kim H."/>
            <person name="Joh K."/>
        </authorList>
    </citation>
    <scope>NUCLEOTIDE SEQUENCE [LARGE SCALE GENOMIC DNA]</scope>
    <source>
        <strain evidence="6 7">HMF8227</strain>
    </source>
</reference>
<protein>
    <submittedName>
        <fullName evidence="6">Uncharacterized protein</fullName>
    </submittedName>
</protein>
<evidence type="ECO:0000256" key="2">
    <source>
        <dbReference type="ARBA" id="ARBA00022692"/>
    </source>
</evidence>
<dbReference type="GO" id="GO:0016020">
    <property type="term" value="C:membrane"/>
    <property type="evidence" value="ECO:0007669"/>
    <property type="project" value="UniProtKB-SubCell"/>
</dbReference>
<feature type="transmembrane region" description="Helical" evidence="5">
    <location>
        <begin position="58"/>
        <end position="81"/>
    </location>
</feature>
<name>A0A2S2E1V4_9ALTE</name>
<dbReference type="KEGG" id="salh:HMF8227_00744"/>
<dbReference type="Pfam" id="PF01943">
    <property type="entry name" value="Polysacc_synt"/>
    <property type="match status" value="1"/>
</dbReference>
<dbReference type="InterPro" id="IPR052556">
    <property type="entry name" value="PolySynth_Transporter"/>
</dbReference>
<proteinExistence type="predicted"/>
<dbReference type="OrthoDB" id="103403at2"/>
<feature type="transmembrane region" description="Helical" evidence="5">
    <location>
        <begin position="160"/>
        <end position="178"/>
    </location>
</feature>
<dbReference type="EMBL" id="CP029347">
    <property type="protein sequence ID" value="AWL11240.1"/>
    <property type="molecule type" value="Genomic_DNA"/>
</dbReference>
<evidence type="ECO:0000256" key="4">
    <source>
        <dbReference type="ARBA" id="ARBA00023136"/>
    </source>
</evidence>
<comment type="subcellular location">
    <subcellularLocation>
        <location evidence="1">Membrane</location>
        <topology evidence="1">Multi-pass membrane protein</topology>
    </subcellularLocation>
</comment>
<dbReference type="CDD" id="cd13128">
    <property type="entry name" value="MATE_Wzx_like"/>
    <property type="match status" value="1"/>
</dbReference>
<feature type="transmembrane region" description="Helical" evidence="5">
    <location>
        <begin position="307"/>
        <end position="332"/>
    </location>
</feature>
<keyword evidence="4 5" id="KW-0472">Membrane</keyword>
<accession>A0A2S2E1V4</accession>
<feature type="transmembrane region" description="Helical" evidence="5">
    <location>
        <begin position="397"/>
        <end position="417"/>
    </location>
</feature>
<evidence type="ECO:0000256" key="3">
    <source>
        <dbReference type="ARBA" id="ARBA00022989"/>
    </source>
</evidence>
<dbReference type="Proteomes" id="UP000245728">
    <property type="component" value="Chromosome"/>
</dbReference>
<feature type="transmembrane region" description="Helical" evidence="5">
    <location>
        <begin position="338"/>
        <end position="358"/>
    </location>
</feature>
<keyword evidence="2 5" id="KW-0812">Transmembrane</keyword>
<keyword evidence="7" id="KW-1185">Reference proteome</keyword>
<evidence type="ECO:0000313" key="7">
    <source>
        <dbReference type="Proteomes" id="UP000245728"/>
    </source>
</evidence>
<feature type="transmembrane region" description="Helical" evidence="5">
    <location>
        <begin position="229"/>
        <end position="250"/>
    </location>
</feature>
<dbReference type="InterPro" id="IPR002797">
    <property type="entry name" value="Polysacc_synth"/>
</dbReference>
<feature type="transmembrane region" description="Helical" evidence="5">
    <location>
        <begin position="128"/>
        <end position="148"/>
    </location>
</feature>
<evidence type="ECO:0000256" key="1">
    <source>
        <dbReference type="ARBA" id="ARBA00004141"/>
    </source>
</evidence>
<feature type="transmembrane region" description="Helical" evidence="5">
    <location>
        <begin position="270"/>
        <end position="287"/>
    </location>
</feature>
<feature type="transmembrane region" description="Helical" evidence="5">
    <location>
        <begin position="34"/>
        <end position="52"/>
    </location>
</feature>
<dbReference type="PANTHER" id="PTHR43424:SF1">
    <property type="entry name" value="LOCUS PUTATIVE PROTEIN 1-RELATED"/>
    <property type="match status" value="1"/>
</dbReference>
<gene>
    <name evidence="6" type="ORF">HMF8227_00744</name>
</gene>
<evidence type="ECO:0000313" key="6">
    <source>
        <dbReference type="EMBL" id="AWL11240.1"/>
    </source>
</evidence>
<evidence type="ECO:0000256" key="5">
    <source>
        <dbReference type="SAM" id="Phobius"/>
    </source>
</evidence>
<feature type="transmembrane region" description="Helical" evidence="5">
    <location>
        <begin position="184"/>
        <end position="203"/>
    </location>
</feature>
<dbReference type="PANTHER" id="PTHR43424">
    <property type="entry name" value="LOCUS PUTATIVE PROTEIN 1-RELATED"/>
    <property type="match status" value="1"/>
</dbReference>
<organism evidence="6 7">
    <name type="scientific">Saliniradius amylolyticus</name>
    <dbReference type="NCBI Taxonomy" id="2183582"/>
    <lineage>
        <taxon>Bacteria</taxon>
        <taxon>Pseudomonadati</taxon>
        <taxon>Pseudomonadota</taxon>
        <taxon>Gammaproteobacteria</taxon>
        <taxon>Alteromonadales</taxon>
        <taxon>Alteromonadaceae</taxon>
        <taxon>Saliniradius</taxon>
    </lineage>
</organism>
<sequence length="444" mass="49983">MTAKVVEKLKDRFALSRESKRAVKNTHWLLSEKLVSMPVGLITSVLLARHLGVEQLGLYSYLLSVAMLVTPLATMGLSSLITRELVNEHDHRYSVMGAAFLVRLFGGLLGLGVLSLYGMTESAQNAQWLMLIGVAQVFSCMTFIDFWFQSRVQVQYSVMARTFALFAIFSMRLAAIWFEAELSIFVWLYGAELIVSALSYLTVYRLRGERLVDWQLDGRRAISMVKQSWLLILSGFAAMVYLKIDMVMLTRMTTLEQAGLYSVASRISEIWYFIPIAVVSSFFPMLLKLRNTSHEHYHKKLQVLCDLLFAMAVAVVVPVILLSESVMVIVFGDEYRQAAPVLSIHILAGVFIFMRALFSKWLIAEGLLKFSLVTQLAGALVNVALNALLIPHYESMGAAWATLISYACASYFALFFSSHTRPMAFIMSRSLLLPFRAGSYFRRG</sequence>
<dbReference type="AlphaFoldDB" id="A0A2S2E1V4"/>
<keyword evidence="3 5" id="KW-1133">Transmembrane helix</keyword>